<dbReference type="RefSeq" id="WP_174672953.1">
    <property type="nucleotide sequence ID" value="NZ_CP054491.1"/>
</dbReference>
<dbReference type="SUPFAM" id="SSF51126">
    <property type="entry name" value="Pectin lyase-like"/>
    <property type="match status" value="1"/>
</dbReference>
<dbReference type="InterPro" id="IPR012334">
    <property type="entry name" value="Pectin_lyas_fold"/>
</dbReference>
<dbReference type="KEGG" id="rev:HUE57_07015"/>
<organism evidence="2 3">
    <name type="scientific">Candidatus Reidiella endopervernicosa</name>
    <dbReference type="NCBI Taxonomy" id="2738883"/>
    <lineage>
        <taxon>Bacteria</taxon>
        <taxon>Pseudomonadati</taxon>
        <taxon>Pseudomonadota</taxon>
        <taxon>Gammaproteobacteria</taxon>
        <taxon>Candidatus Reidiella</taxon>
    </lineage>
</organism>
<dbReference type="NCBIfam" id="TIGR01901">
    <property type="entry name" value="adhes_NPXG"/>
    <property type="match status" value="1"/>
</dbReference>
<evidence type="ECO:0000313" key="2">
    <source>
        <dbReference type="EMBL" id="QKQ26060.1"/>
    </source>
</evidence>
<proteinExistence type="predicted"/>
<dbReference type="InterPro" id="IPR011050">
    <property type="entry name" value="Pectin_lyase_fold/virulence"/>
</dbReference>
<evidence type="ECO:0000259" key="1">
    <source>
        <dbReference type="SMART" id="SM00912"/>
    </source>
</evidence>
<protein>
    <submittedName>
        <fullName evidence="2">Filamentous hemagglutinin N-terminal domain-containing protein</fullName>
    </submittedName>
</protein>
<dbReference type="InterPro" id="IPR008638">
    <property type="entry name" value="FhaB/CdiA-like_TPS"/>
</dbReference>
<evidence type="ECO:0000313" key="3">
    <source>
        <dbReference type="Proteomes" id="UP000509658"/>
    </source>
</evidence>
<dbReference type="Proteomes" id="UP000509658">
    <property type="component" value="Chromosome"/>
</dbReference>
<accession>A0A6N0HUS7</accession>
<sequence>MPKTNFRKIATPQWRRAKRNKQEVSVCARLTLAGTLVFTTVSANAGPVGGEITVGSGSITQNDADTLIDQTTNRLDIDWQDFSSEVGESITFAQPNELSIAINRVIGGVPSELRGALTANGRVFIINDAGITFHGTSQVNVGSLIATTANTLNEDDGRFSFIGSGTGNVINHGYITVSEGGFAILAAPYVENTGYVQADLGEVHLAGTNSFSLDLKGDGLINFVVSDENADVIAAEGDKLGVDNSGTLRARSGLITITAETASQMIDSIIGLNGVIDADAFAEDGNGGTVLLDSRGSIEINDGAVISADAGANGDGGTVLTWADQINYFKEGAKISARGGDETGDGGFVEVSAKKVVFQGGIDASAPNGENGVLLIDPDHIVILDQSATTSGVSGSTINATSAATSGSITYIKEDTIEGLSADVFLEANQSITMNDLVTDGVLDLGDYNIVLQTLNADGSIAFANTDNTIRAAAGDVTIRTLNTSLSASAAATTAQIAASGAVNIGNIEITDGGSLTVKAGNGDLNIGSIDVHAGDGNDQTALADVDLHAFGTSADVVINGDVSVTAQADHNLNTGGTDETASAMATLDVTAGNNIRLNGDLSVDAQTLSSSNRAIDGSGASVRARATAAATLVADGVHLSSDGSPALYSVTAGVTANNNSAVTTADDGAEASVFASADLSITANEADIELDGSVNVAANAYGYNNSATAESAVAITTVTAIANASFMANEDVILHGDSNQVTASAISSQNHASADNSDVAYGGAVAYGTLMVSASGDATVEGSVSIDVDAQSLKNNVKAEGDYAHGGAAAYGLMSVISSGVTVTDGITVDAITIDVDALSDENTVVAKDVVDGGASYGIANAYADAELSLQAVDGGVTINDDVTVSATADSIDNDASASYGAYAMARAAASVDIDAELSFETDYGISVTADALTNSNNVDVPLLGYGAIAAAMADAQLNVSVDDGTSSGSAFVAMSGFDVLASAQTLNNTVDGGQYGAYANASADANATILAQDSVTINGSGDVEAYGLSSDNTVDVIEEFARADASVEADLVVTAYGENGSAAYGGMVSVTGDLGVTASAETYGNSVVGYGVIPSDLLVANAYGDATATINGKYGVSLTGDLDVNAVALSSSNLVSASYGVGALASALASADGQIITEYGAVTVDGDVSVAADAETYGNTVNAYGSGANARASANATGRIYSEYGAGVSMINDSDLVVTADALASGNIVTASYGDFAVADAYASAYGYVEADDGVVDVDGTVRIDATAESIGNTVSVGEDTVRANADADAYGYAYGAYGVSLGSTSSSGGMDVSAVALSSSNTITAAGSEAYGSAEASAYGAVIAPVGVAQVTGAMSVEADAKTYGNVLVAYGDDSEGASFEADANANARGVVMGEAAVVLGSGSSDGDIQVTATAISSANDMSQFGSQYGTAWGSANATASAYVFSPNVVYGAGTVEVTADAQSVSNSVDVAASSDGGSVHLDAFARAYGEILGFYGVMLGGSSHEGGVDVTATALSSGNYGVAGADGGDVHASADAYGTAGVNAPYGEVAVTTIAASASAQSLGNSGFADDGYGVVNVDANAFAVAYGNAMYGVSIGDGTHAGDLTAVATAISSNNYGVAGEYGTVNVDATALAGGTIYTPYGSINVMGDMTVSAEALASSNFAEVGSYGTVNGDADALSLGYVLAPYGVISPEDNSTTITGTLEVSANAESYGNVGFTSGDYGSVELGASADAFAFVLDVTENGITLGSASGEGDLTVSATAISSNNYGIVRDYGVVTANADAYGLGVLVAAYGIDVMGTAGVTADAQSVENWVVTPKSYGNDLHLEANANARLLVDSEAGDVTIGTSDGGGINVAATALSSGNYGVVGYGGDIFGSAMAYGVATVFADGDLGSSYGGHIQVTGVSSVSGSAESKNNTLMAYSSSYEASSDAVYGTLVDAKANGYGVGLLAAEYGVTLGSGSTEGDFTVNAHALSSNNLLVASDAEYGVQVEGSADALATLIIDTDYGSITGAGEITVSADAYGLANQAYGYTSNDPYYGAESIADLDVEAAAYLMMNGPDGVSLGDASHAGDITVTADALSSNNYGYLSSQDNVNASAQASASGEVYAEYGTVFISGSITASAEATTLNNTAVAAEDADADADADANFSVAGTYGVTLGSASGAGTVTVSAVALSSGNVVSASYGGLDASAEGRARADVEADYGEVVITGGVEVTASADSIDNAAYGSYVIGETEVDADAYGYAEIYGEDGVTLGSAYGAGTVDVTVSALASGNYAVVGAGVVHGGEYGREVFGSAEAYGQAVIVAPDGEVETVGSVTVDVAAETKGNTLSNLAYGSAASYGGNVNAYGNAYGVAYIAGEYGVTIGESSSEAGVSVTVDALSSNNTVVSEYGAVLASANAYGYNKIYADNGSISINGLVELTVDAQSLNNVASALDQGSLGRDVDADADAEAYGSVDIRGEDGVTLGSAAHDGGMVVSVDALSSGNKAFSEYGNAFASADAIGYGEIEADEGEVTITGSVTIEIDAQAANNTASVGASYGGYASADADAEGYGYVAGQYGVTITGSEYGAINVAVTADSTSNMAYGISFAEAGAEAWAYGYGVSNYGAVYITGDVSVSADARSVNNDVLSSSGSAYGQASAVASASINAYGDVTVGTASAKSDIDVSATTLSSGNTVNASSGADVSADAEAFADIYSSYGEVNGVGDISVTADARSIGNSADAISGDSAQAYADATADLDIRGPYGVSLDGDVAVSAAALSSNNMVSASSSYASAWAWGSADADVESSYGSVAITGAFEVTADVQSLDNEVYGYYYGYASASANANGDLVGNTGVSVGSVTVTASALSSSNWLRSTTLVTVAQ</sequence>
<dbReference type="SMART" id="SM00912">
    <property type="entry name" value="Haemagg_act"/>
    <property type="match status" value="1"/>
</dbReference>
<gene>
    <name evidence="2" type="ORF">HUE57_07015</name>
</gene>
<dbReference type="Pfam" id="PF05860">
    <property type="entry name" value="TPS"/>
    <property type="match status" value="1"/>
</dbReference>
<dbReference type="Gene3D" id="2.160.20.10">
    <property type="entry name" value="Single-stranded right-handed beta-helix, Pectin lyase-like"/>
    <property type="match status" value="1"/>
</dbReference>
<reference evidence="2 3" key="1">
    <citation type="submission" date="2020-05" db="EMBL/GenBank/DDBJ databases">
        <title>Horizontal transmission and recombination maintain forever young bacterial symbiont genomes.</title>
        <authorList>
            <person name="Russell S.L."/>
            <person name="Pepper-Tunick E."/>
            <person name="Svedberg J."/>
            <person name="Byrne A."/>
            <person name="Ruelas Castillo J."/>
            <person name="Vollmers C."/>
            <person name="Beinart R.A."/>
            <person name="Corbett-Detig R."/>
        </authorList>
    </citation>
    <scope>NUCLEOTIDE SEQUENCE [LARGE SCALE GENOMIC DNA]</scope>
    <source>
        <strain evidence="2">Santa_Monica_outfall</strain>
    </source>
</reference>
<feature type="domain" description="Filamentous haemagglutinin FhaB/tRNA nuclease CdiA-like TPS" evidence="1">
    <location>
        <begin position="43"/>
        <end position="155"/>
    </location>
</feature>
<keyword evidence="3" id="KW-1185">Reference proteome</keyword>
<name>A0A6N0HUS7_9GAMM</name>
<dbReference type="PANTHER" id="PTHR12338:SF5">
    <property type="entry name" value="ANTIGEN 43-RELATED"/>
    <property type="match status" value="1"/>
</dbReference>
<dbReference type="InterPro" id="IPR050909">
    <property type="entry name" value="Bact_Autotransporter_VF"/>
</dbReference>
<dbReference type="PANTHER" id="PTHR12338">
    <property type="entry name" value="AUTOTRANSPORTER"/>
    <property type="match status" value="1"/>
</dbReference>
<dbReference type="EMBL" id="CP054491">
    <property type="protein sequence ID" value="QKQ26060.1"/>
    <property type="molecule type" value="Genomic_DNA"/>
</dbReference>